<accession>A0A212RTE8</accession>
<proteinExistence type="inferred from homology"/>
<comment type="similarity">
    <text evidence="7">Belongs to the methyl-accepting chemotaxis (MCP) protein family.</text>
</comment>
<dbReference type="Gene3D" id="1.10.287.950">
    <property type="entry name" value="Methyl-accepting chemotaxis protein"/>
    <property type="match status" value="1"/>
</dbReference>
<dbReference type="SMART" id="SM00283">
    <property type="entry name" value="MA"/>
    <property type="match status" value="1"/>
</dbReference>
<dbReference type="InterPro" id="IPR004089">
    <property type="entry name" value="MCPsignal_dom"/>
</dbReference>
<dbReference type="PRINTS" id="PR00260">
    <property type="entry name" value="CHEMTRNSDUCR"/>
</dbReference>
<dbReference type="Gene3D" id="3.30.450.20">
    <property type="entry name" value="PAS domain"/>
    <property type="match status" value="1"/>
</dbReference>
<name>A0A212RTE8_RHOAC</name>
<evidence type="ECO:0000256" key="6">
    <source>
        <dbReference type="ARBA" id="ARBA00023224"/>
    </source>
</evidence>
<evidence type="ECO:0000259" key="11">
    <source>
        <dbReference type="PROSITE" id="PS50885"/>
    </source>
</evidence>
<keyword evidence="5 9" id="KW-0472">Membrane</keyword>
<dbReference type="PANTHER" id="PTHR32089">
    <property type="entry name" value="METHYL-ACCEPTING CHEMOTAXIS PROTEIN MCPB"/>
    <property type="match status" value="1"/>
</dbReference>
<dbReference type="GO" id="GO:0005886">
    <property type="term" value="C:plasma membrane"/>
    <property type="evidence" value="ECO:0007669"/>
    <property type="project" value="UniProtKB-SubCell"/>
</dbReference>
<dbReference type="PROSITE" id="PS50111">
    <property type="entry name" value="CHEMOTAXIS_TRANSDUC_2"/>
    <property type="match status" value="1"/>
</dbReference>
<evidence type="ECO:0000256" key="2">
    <source>
        <dbReference type="ARBA" id="ARBA00022475"/>
    </source>
</evidence>
<reference evidence="13" key="1">
    <citation type="submission" date="2017-06" db="EMBL/GenBank/DDBJ databases">
        <authorList>
            <person name="Varghese N."/>
            <person name="Submissions S."/>
        </authorList>
    </citation>
    <scope>NUCLEOTIDE SEQUENCE [LARGE SCALE GENOMIC DNA]</scope>
    <source>
        <strain evidence="13">DSM 137</strain>
    </source>
</reference>
<dbReference type="CDD" id="cd06225">
    <property type="entry name" value="HAMP"/>
    <property type="match status" value="1"/>
</dbReference>
<evidence type="ECO:0000256" key="9">
    <source>
        <dbReference type="SAM" id="Phobius"/>
    </source>
</evidence>
<keyword evidence="4 9" id="KW-1133">Transmembrane helix</keyword>
<evidence type="ECO:0000256" key="4">
    <source>
        <dbReference type="ARBA" id="ARBA00022989"/>
    </source>
</evidence>
<dbReference type="SMART" id="SM00304">
    <property type="entry name" value="HAMP"/>
    <property type="match status" value="1"/>
</dbReference>
<evidence type="ECO:0000313" key="13">
    <source>
        <dbReference type="Proteomes" id="UP000198418"/>
    </source>
</evidence>
<sequence length="567" mass="60465">MNKTRSFLQPTISQKYMVIAALAVGAILLSLVVALDRFYETLEARSRSEIQHEVEQAASMVQGFVAEYQSGALSKEEARRRAFNALRPMRFDTNGYIFAVGFDGVMALNPASPNLEGSNTLNTKDANGREFFREMVAIGNAGRSGFVDYTWPRPGRSEAVSKAAYLIPIKDFDVIVGSGIYLDDAAAQIWKVIERIGLLMIPILGLFVLYVVRAGRASSKRLGEMTRAMDDLAGGNFSVVLPGLDRPDEIGDMARAVEEFKIKAADEAARVAQEKAARDQEAAAQRRQEMLTLASQFEKAVGGIVGSVSTSANKLDVVARSMAANAHQAEEEAQTGADAAVMTSNNVQSVAAATEQLSQSIKEIGQQAERSQKISAESATEAARAIQQVADLSSAVDRIGGIVTMISSVAEQTNMLALNATIEAARAGEAGRGFAVVAQEVKSLAEQTAKATEEIAAQIAGVQSSTNETSKFIAAIAETTQEVNSIACVIAGTLEAQDSAAQEIAQNVLQASERTSQLKAAVEDVRSVSQASGSAAEEVLQSIAELSRQTVSLRSECDRFLNHVRSA</sequence>
<dbReference type="SUPFAM" id="SSF58104">
    <property type="entry name" value="Methyl-accepting chemotaxis protein (MCP) signaling domain"/>
    <property type="match status" value="1"/>
</dbReference>
<dbReference type="InterPro" id="IPR033480">
    <property type="entry name" value="sCache_2"/>
</dbReference>
<keyword evidence="3 9" id="KW-0812">Transmembrane</keyword>
<organism evidence="12 13">
    <name type="scientific">Rhodoblastus acidophilus</name>
    <name type="common">Rhodopseudomonas acidophila</name>
    <dbReference type="NCBI Taxonomy" id="1074"/>
    <lineage>
        <taxon>Bacteria</taxon>
        <taxon>Pseudomonadati</taxon>
        <taxon>Pseudomonadota</taxon>
        <taxon>Alphaproteobacteria</taxon>
        <taxon>Hyphomicrobiales</taxon>
        <taxon>Rhodoblastaceae</taxon>
        <taxon>Rhodoblastus</taxon>
    </lineage>
</organism>
<keyword evidence="13" id="KW-1185">Reference proteome</keyword>
<dbReference type="RefSeq" id="WP_088521292.1">
    <property type="nucleotide sequence ID" value="NZ_FYDG01000007.1"/>
</dbReference>
<gene>
    <name evidence="12" type="ORF">SAMN06265338_10752</name>
</gene>
<feature type="domain" description="HAMP" evidence="11">
    <location>
        <begin position="216"/>
        <end position="269"/>
    </location>
</feature>
<dbReference type="EMBL" id="FYDG01000007">
    <property type="protein sequence ID" value="SNB75865.1"/>
    <property type="molecule type" value="Genomic_DNA"/>
</dbReference>
<dbReference type="PANTHER" id="PTHR32089:SF112">
    <property type="entry name" value="LYSOZYME-LIKE PROTEIN-RELATED"/>
    <property type="match status" value="1"/>
</dbReference>
<comment type="subcellular location">
    <subcellularLocation>
        <location evidence="1">Cell membrane</location>
        <topology evidence="1">Multi-pass membrane protein</topology>
    </subcellularLocation>
</comment>
<dbReference type="InterPro" id="IPR003660">
    <property type="entry name" value="HAMP_dom"/>
</dbReference>
<dbReference type="GO" id="GO:0007165">
    <property type="term" value="P:signal transduction"/>
    <property type="evidence" value="ECO:0007669"/>
    <property type="project" value="UniProtKB-KW"/>
</dbReference>
<dbReference type="SMART" id="SM01049">
    <property type="entry name" value="Cache_2"/>
    <property type="match status" value="1"/>
</dbReference>
<dbReference type="Pfam" id="PF00015">
    <property type="entry name" value="MCPsignal"/>
    <property type="match status" value="1"/>
</dbReference>
<dbReference type="PROSITE" id="PS50885">
    <property type="entry name" value="HAMP"/>
    <property type="match status" value="1"/>
</dbReference>
<dbReference type="Pfam" id="PF00672">
    <property type="entry name" value="HAMP"/>
    <property type="match status" value="1"/>
</dbReference>
<keyword evidence="6 8" id="KW-0807">Transducer</keyword>
<dbReference type="InterPro" id="IPR004010">
    <property type="entry name" value="Double_Cache_2"/>
</dbReference>
<evidence type="ECO:0000259" key="10">
    <source>
        <dbReference type="PROSITE" id="PS50111"/>
    </source>
</evidence>
<dbReference type="OrthoDB" id="8482111at2"/>
<dbReference type="Gene3D" id="1.10.8.500">
    <property type="entry name" value="HAMP domain in histidine kinase"/>
    <property type="match status" value="1"/>
</dbReference>
<dbReference type="Proteomes" id="UP000198418">
    <property type="component" value="Unassembled WGS sequence"/>
</dbReference>
<feature type="transmembrane region" description="Helical" evidence="9">
    <location>
        <begin position="196"/>
        <end position="212"/>
    </location>
</feature>
<protein>
    <submittedName>
        <fullName evidence="12">Methyl-accepting chemotaxis sensory transducer with Cache sensor</fullName>
    </submittedName>
</protein>
<dbReference type="Pfam" id="PF08269">
    <property type="entry name" value="dCache_2"/>
    <property type="match status" value="1"/>
</dbReference>
<dbReference type="InterPro" id="IPR004090">
    <property type="entry name" value="Chemotax_Me-accpt_rcpt"/>
</dbReference>
<evidence type="ECO:0000256" key="7">
    <source>
        <dbReference type="ARBA" id="ARBA00029447"/>
    </source>
</evidence>
<evidence type="ECO:0000256" key="8">
    <source>
        <dbReference type="PROSITE-ProRule" id="PRU00284"/>
    </source>
</evidence>
<feature type="domain" description="Methyl-accepting transducer" evidence="10">
    <location>
        <begin position="311"/>
        <end position="547"/>
    </location>
</feature>
<evidence type="ECO:0000256" key="3">
    <source>
        <dbReference type="ARBA" id="ARBA00022692"/>
    </source>
</evidence>
<dbReference type="GO" id="GO:0006935">
    <property type="term" value="P:chemotaxis"/>
    <property type="evidence" value="ECO:0007669"/>
    <property type="project" value="InterPro"/>
</dbReference>
<dbReference type="AlphaFoldDB" id="A0A212RTE8"/>
<evidence type="ECO:0000256" key="5">
    <source>
        <dbReference type="ARBA" id="ARBA00023136"/>
    </source>
</evidence>
<keyword evidence="2" id="KW-1003">Cell membrane</keyword>
<evidence type="ECO:0000256" key="1">
    <source>
        <dbReference type="ARBA" id="ARBA00004651"/>
    </source>
</evidence>
<evidence type="ECO:0000313" key="12">
    <source>
        <dbReference type="EMBL" id="SNB75865.1"/>
    </source>
</evidence>
<dbReference type="GO" id="GO:0004888">
    <property type="term" value="F:transmembrane signaling receptor activity"/>
    <property type="evidence" value="ECO:0007669"/>
    <property type="project" value="InterPro"/>
</dbReference>